<dbReference type="Gene3D" id="3.40.190.10">
    <property type="entry name" value="Periplasmic binding protein-like II"/>
    <property type="match status" value="1"/>
</dbReference>
<reference evidence="3" key="1">
    <citation type="journal article" date="2019" name="Int. J. Syst. Evol. Microbiol.">
        <title>The Global Catalogue of Microorganisms (GCM) 10K type strain sequencing project: providing services to taxonomists for standard genome sequencing and annotation.</title>
        <authorList>
            <consortium name="The Broad Institute Genomics Platform"/>
            <consortium name="The Broad Institute Genome Sequencing Center for Infectious Disease"/>
            <person name="Wu L."/>
            <person name="Ma J."/>
        </authorList>
    </citation>
    <scope>NUCLEOTIDE SEQUENCE [LARGE SCALE GENOMIC DNA]</scope>
    <source>
        <strain evidence="3">CCUG 56608</strain>
    </source>
</reference>
<organism evidence="2 3">
    <name type="scientific">Oceanobacillus locisalsi</name>
    <dbReference type="NCBI Taxonomy" id="546107"/>
    <lineage>
        <taxon>Bacteria</taxon>
        <taxon>Bacillati</taxon>
        <taxon>Bacillota</taxon>
        <taxon>Bacilli</taxon>
        <taxon>Bacillales</taxon>
        <taxon>Bacillaceae</taxon>
        <taxon>Oceanobacillus</taxon>
    </lineage>
</organism>
<dbReference type="InterPro" id="IPR005064">
    <property type="entry name" value="BUG"/>
</dbReference>
<gene>
    <name evidence="2" type="ORF">ACFQ19_06405</name>
</gene>
<keyword evidence="3" id="KW-1185">Reference proteome</keyword>
<proteinExistence type="inferred from homology"/>
<dbReference type="RefSeq" id="WP_379591244.1">
    <property type="nucleotide sequence ID" value="NZ_JBHTKK010000005.1"/>
</dbReference>
<comment type="caution">
    <text evidence="2">The sequence shown here is derived from an EMBL/GenBank/DDBJ whole genome shotgun (WGS) entry which is preliminary data.</text>
</comment>
<comment type="similarity">
    <text evidence="1">Belongs to the UPF0065 (bug) family.</text>
</comment>
<evidence type="ECO:0000256" key="1">
    <source>
        <dbReference type="ARBA" id="ARBA00006987"/>
    </source>
</evidence>
<evidence type="ECO:0000313" key="2">
    <source>
        <dbReference type="EMBL" id="MFD1065651.1"/>
    </source>
</evidence>
<name>A0ABW3NH34_9BACI</name>
<accession>A0ABW3NH34</accession>
<dbReference type="Gene3D" id="3.40.190.150">
    <property type="entry name" value="Bordetella uptake gene, domain 1"/>
    <property type="match status" value="1"/>
</dbReference>
<dbReference type="InterPro" id="IPR042100">
    <property type="entry name" value="Bug_dom1"/>
</dbReference>
<dbReference type="Proteomes" id="UP001597041">
    <property type="component" value="Unassembled WGS sequence"/>
</dbReference>
<dbReference type="PROSITE" id="PS51257">
    <property type="entry name" value="PROKAR_LIPOPROTEIN"/>
    <property type="match status" value="1"/>
</dbReference>
<sequence length="326" mass="35357">MKDTVNFFIKGLAVVFLIVIMSACSDGESSSAADEYPSQPIEVTVPVGAGGDTDLNTRITAKYLEQELDQSIVVSNVEGSGGSTGINEVLSKESDGYSVLAYHNAMLVNNIYGLADYTSEDFKYAGVGILDQSNTFLASKDAPFDDIESLIEYAEANPGEVNVATEVGAMTHLQVLEFEQKTGVEFNVVDAGGASDKITALLGGRVDIVPTSLGLVQEYIESGDFVSLGIIADERLEGAPDVETFAEQGVDMSVDKVFYWAFDPETPDEVVETFSEALKNVVEDESYQEEVENNWLTPAYLNPEETAEKLQEITEHNQEVYDASDQ</sequence>
<dbReference type="Pfam" id="PF03401">
    <property type="entry name" value="TctC"/>
    <property type="match status" value="1"/>
</dbReference>
<dbReference type="CDD" id="cd07012">
    <property type="entry name" value="PBP2_Bug_TTT"/>
    <property type="match status" value="1"/>
</dbReference>
<dbReference type="EMBL" id="JBHTKK010000005">
    <property type="protein sequence ID" value="MFD1065651.1"/>
    <property type="molecule type" value="Genomic_DNA"/>
</dbReference>
<dbReference type="PIRSF" id="PIRSF017082">
    <property type="entry name" value="YflP"/>
    <property type="match status" value="1"/>
</dbReference>
<dbReference type="PANTHER" id="PTHR42928:SF5">
    <property type="entry name" value="BLR1237 PROTEIN"/>
    <property type="match status" value="1"/>
</dbReference>
<dbReference type="PANTHER" id="PTHR42928">
    <property type="entry name" value="TRICARBOXYLATE-BINDING PROTEIN"/>
    <property type="match status" value="1"/>
</dbReference>
<protein>
    <submittedName>
        <fullName evidence="2">Tripartite tricarboxylate transporter substrate binding protein</fullName>
    </submittedName>
</protein>
<dbReference type="SUPFAM" id="SSF53850">
    <property type="entry name" value="Periplasmic binding protein-like II"/>
    <property type="match status" value="1"/>
</dbReference>
<evidence type="ECO:0000313" key="3">
    <source>
        <dbReference type="Proteomes" id="UP001597041"/>
    </source>
</evidence>